<dbReference type="RefSeq" id="WP_066612246.1">
    <property type="nucleotide sequence ID" value="NZ_LQQU01000022.1"/>
</dbReference>
<dbReference type="Proteomes" id="UP000076625">
    <property type="component" value="Unassembled WGS sequence"/>
</dbReference>
<dbReference type="AlphaFoldDB" id="A0A161SG49"/>
<keyword evidence="1" id="KW-0378">Hydrolase</keyword>
<gene>
    <name evidence="1" type="ORF">AVW16_11655</name>
</gene>
<dbReference type="GO" id="GO:0016787">
    <property type="term" value="F:hydrolase activity"/>
    <property type="evidence" value="ECO:0007669"/>
    <property type="project" value="UniProtKB-KW"/>
</dbReference>
<organism evidence="1 2">
    <name type="scientific">Crenobacter luteus</name>
    <dbReference type="NCBI Taxonomy" id="1452487"/>
    <lineage>
        <taxon>Bacteria</taxon>
        <taxon>Pseudomonadati</taxon>
        <taxon>Pseudomonadota</taxon>
        <taxon>Betaproteobacteria</taxon>
        <taxon>Neisseriales</taxon>
        <taxon>Neisseriaceae</taxon>
        <taxon>Crenobacter</taxon>
    </lineage>
</organism>
<accession>A0A161SG49</accession>
<sequence length="185" mass="19876">MTLCRPPFPVVVQPGWKNSGAAHWQSHWQVALGARRVHNRDWYAPRLGDWLAGLDAALDAAGEPALVIAHSLGCVTLAHYARRHPHRVAAAVLVAPADVERAGAPEQIAGFGPIPREPLPFPSLLIASDDDPFCRAERAQSLAGHWGSELVWLAGAGHINADSGHGPWQEGLELLDDWLAGRLAA</sequence>
<dbReference type="STRING" id="1452487.AVW16_11655"/>
<reference evidence="2" key="1">
    <citation type="submission" date="2016-01" db="EMBL/GenBank/DDBJ databases">
        <title>Draft genome of Chromobacterium sp. F49.</title>
        <authorList>
            <person name="Hong K.W."/>
        </authorList>
    </citation>
    <scope>NUCLEOTIDE SEQUENCE [LARGE SCALE GENOMIC DNA]</scope>
    <source>
        <strain evidence="2">CN10</strain>
    </source>
</reference>
<protein>
    <submittedName>
        <fullName evidence="1">Alpha/beta hydrolase</fullName>
    </submittedName>
</protein>
<proteinExistence type="predicted"/>
<evidence type="ECO:0000313" key="2">
    <source>
        <dbReference type="Proteomes" id="UP000076625"/>
    </source>
</evidence>
<keyword evidence="2" id="KW-1185">Reference proteome</keyword>
<dbReference type="SUPFAM" id="SSF53474">
    <property type="entry name" value="alpha/beta-Hydrolases"/>
    <property type="match status" value="1"/>
</dbReference>
<dbReference type="InterPro" id="IPR010662">
    <property type="entry name" value="RBBP9/YdeN"/>
</dbReference>
<comment type="caution">
    <text evidence="1">The sequence shown here is derived from an EMBL/GenBank/DDBJ whole genome shotgun (WGS) entry which is preliminary data.</text>
</comment>
<dbReference type="Pfam" id="PF06821">
    <property type="entry name" value="Ser_hydrolase"/>
    <property type="match status" value="1"/>
</dbReference>
<name>A0A161SG49_9NEIS</name>
<dbReference type="Gene3D" id="3.40.50.1820">
    <property type="entry name" value="alpha/beta hydrolase"/>
    <property type="match status" value="1"/>
</dbReference>
<dbReference type="OrthoDB" id="9804993at2"/>
<dbReference type="InterPro" id="IPR029058">
    <property type="entry name" value="AB_hydrolase_fold"/>
</dbReference>
<dbReference type="EMBL" id="LQQU01000022">
    <property type="protein sequence ID" value="KZE32450.1"/>
    <property type="molecule type" value="Genomic_DNA"/>
</dbReference>
<evidence type="ECO:0000313" key="1">
    <source>
        <dbReference type="EMBL" id="KZE32450.1"/>
    </source>
</evidence>